<gene>
    <name evidence="2" type="ORF">XccvBFoX5_gp74c</name>
</gene>
<accession>A0A858NQ46</accession>
<keyword evidence="3" id="KW-1185">Reference proteome</keyword>
<name>A0A858NQ46_9CAUD</name>
<evidence type="ECO:0000313" key="2">
    <source>
        <dbReference type="EMBL" id="QJB22052.1"/>
    </source>
</evidence>
<sequence>MFSMVVLPLSWDHPGNPAGLMEANCIPISPANSTAKRRYDIRNHKRTRTTAADRHREISVPPDEDQRRVHGGDSKGARKRGVLGMQLREDEPRAREEIPQRGAPERLPHLAGCVMDVLIPTKRADLITIDDLKLDQVEPGERILVTGNKREYEKVHRLLKRREWCYMTWECVRWKDPLMYIFTRTT</sequence>
<organism evidence="2 3">
    <name type="scientific">Xanthomonas phage FoX5</name>
    <dbReference type="NCBI Taxonomy" id="2723901"/>
    <lineage>
        <taxon>Viruses</taxon>
        <taxon>Duplodnaviria</taxon>
        <taxon>Heunggongvirae</taxon>
        <taxon>Uroviricota</taxon>
        <taxon>Caudoviricetes</taxon>
        <taxon>Foxunavirus</taxon>
        <taxon>Foxunavirus fox5</taxon>
    </lineage>
</organism>
<proteinExistence type="predicted"/>
<reference evidence="2 3" key="1">
    <citation type="submission" date="2020-03" db="EMBL/GenBank/DDBJ databases">
        <title>Development of an integrated pest management strategy to control Xanthomonas campestris pv. campestris by using bacteriophages.</title>
        <authorList>
            <person name="Holtappels D."/>
            <person name="Rombouts S."/>
            <person name="Lavigne R."/>
            <person name="Wagemans J."/>
        </authorList>
    </citation>
    <scope>NUCLEOTIDE SEQUENCE [LARGE SCALE GENOMIC DNA]</scope>
</reference>
<dbReference type="EMBL" id="MT161384">
    <property type="protein sequence ID" value="QJB22052.1"/>
    <property type="molecule type" value="Genomic_DNA"/>
</dbReference>
<dbReference type="Proteomes" id="UP000671877">
    <property type="component" value="Segment"/>
</dbReference>
<evidence type="ECO:0000256" key="1">
    <source>
        <dbReference type="SAM" id="MobiDB-lite"/>
    </source>
</evidence>
<feature type="compositionally biased region" description="Basic and acidic residues" evidence="1">
    <location>
        <begin position="51"/>
        <end position="76"/>
    </location>
</feature>
<evidence type="ECO:0000313" key="3">
    <source>
        <dbReference type="Proteomes" id="UP000671877"/>
    </source>
</evidence>
<feature type="region of interest" description="Disordered" evidence="1">
    <location>
        <begin position="44"/>
        <end position="83"/>
    </location>
</feature>
<protein>
    <submittedName>
        <fullName evidence="2">Uncharacterized protein</fullName>
    </submittedName>
</protein>